<dbReference type="Pfam" id="PF12833">
    <property type="entry name" value="HTH_18"/>
    <property type="match status" value="1"/>
</dbReference>
<dbReference type="RefSeq" id="WP_192863592.1">
    <property type="nucleotide sequence ID" value="NZ_JADAQT010000096.1"/>
</dbReference>
<name>A0ABR9N1Z5_9MICO</name>
<evidence type="ECO:0000256" key="3">
    <source>
        <dbReference type="ARBA" id="ARBA00023159"/>
    </source>
</evidence>
<dbReference type="InterPro" id="IPR018062">
    <property type="entry name" value="HTH_AraC-typ_CS"/>
</dbReference>
<reference evidence="7 8" key="1">
    <citation type="submission" date="2020-10" db="EMBL/GenBank/DDBJ databases">
        <title>Myceligenerans pegani sp. nov., an endophytic actinomycete isolated from Peganum harmala L. in Xinjiang, China.</title>
        <authorList>
            <person name="Xin L."/>
        </authorList>
    </citation>
    <scope>NUCLEOTIDE SEQUENCE [LARGE SCALE GENOMIC DNA]</scope>
    <source>
        <strain evidence="7 8">TRM65318</strain>
    </source>
</reference>
<dbReference type="Gene3D" id="2.60.120.10">
    <property type="entry name" value="Jelly Rolls"/>
    <property type="match status" value="1"/>
</dbReference>
<keyword evidence="4" id="KW-0804">Transcription</keyword>
<dbReference type="SUPFAM" id="SSF51215">
    <property type="entry name" value="Regulatory protein AraC"/>
    <property type="match status" value="1"/>
</dbReference>
<comment type="caution">
    <text evidence="7">The sequence shown here is derived from an EMBL/GenBank/DDBJ whole genome shotgun (WGS) entry which is preliminary data.</text>
</comment>
<evidence type="ECO:0000313" key="8">
    <source>
        <dbReference type="Proteomes" id="UP000625527"/>
    </source>
</evidence>
<proteinExistence type="predicted"/>
<evidence type="ECO:0000256" key="2">
    <source>
        <dbReference type="ARBA" id="ARBA00023125"/>
    </source>
</evidence>
<feature type="domain" description="HTH araC/xylS-type" evidence="6">
    <location>
        <begin position="270"/>
        <end position="368"/>
    </location>
</feature>
<sequence length="382" mass="40881">MGDSSGVGPEARADDDGARPARRARLRRVRSDGTPVYGHDARPGLPPIGIVRLHADSHQTGGHRADSHETGERRTDGLGGAAFPHRPHVHDFHVLLYVHRGNGSVRIDGATHALHDGDVFGVAPGRTVEPGEPLESGDDLAWAVHFLPDVIPALASVSPLAWDHHPLLRIFSPAGAVASPPSPDPSRQDQDGAAGAKGAEGARDPAGGIASVPGPERERWLGWFEDLVEETGHPERTGAPDAMVAGLTRLLVAAARLAPGPSIVPDPLVVRVFEQVENMFRDPVSAGDVARELGYTPGHLTTVVRERSGRTVGEWLAERRLTEARRLLLETDLPLGAVAARTGLADGAYLGRRFRRRYGTSPDRWRRERRADIASAPPPGTP</sequence>
<feature type="region of interest" description="Disordered" evidence="5">
    <location>
        <begin position="176"/>
        <end position="214"/>
    </location>
</feature>
<dbReference type="PANTHER" id="PTHR46796">
    <property type="entry name" value="HTH-TYPE TRANSCRIPTIONAL ACTIVATOR RHAS-RELATED"/>
    <property type="match status" value="1"/>
</dbReference>
<evidence type="ECO:0000256" key="4">
    <source>
        <dbReference type="ARBA" id="ARBA00023163"/>
    </source>
</evidence>
<dbReference type="SMART" id="SM00342">
    <property type="entry name" value="HTH_ARAC"/>
    <property type="match status" value="1"/>
</dbReference>
<feature type="compositionally biased region" description="Basic and acidic residues" evidence="5">
    <location>
        <begin position="363"/>
        <end position="372"/>
    </location>
</feature>
<protein>
    <submittedName>
        <fullName evidence="7">Helix-turn-helix transcriptional regulator</fullName>
    </submittedName>
</protein>
<dbReference type="Pfam" id="PF02311">
    <property type="entry name" value="AraC_binding"/>
    <property type="match status" value="1"/>
</dbReference>
<accession>A0ABR9N1Z5</accession>
<dbReference type="PROSITE" id="PS00041">
    <property type="entry name" value="HTH_ARAC_FAMILY_1"/>
    <property type="match status" value="1"/>
</dbReference>
<evidence type="ECO:0000256" key="1">
    <source>
        <dbReference type="ARBA" id="ARBA00023015"/>
    </source>
</evidence>
<dbReference type="EMBL" id="JADAQT010000096">
    <property type="protein sequence ID" value="MBE1877027.1"/>
    <property type="molecule type" value="Genomic_DNA"/>
</dbReference>
<dbReference type="InterPro" id="IPR014710">
    <property type="entry name" value="RmlC-like_jellyroll"/>
</dbReference>
<organism evidence="7 8">
    <name type="scientific">Myceligenerans pegani</name>
    <dbReference type="NCBI Taxonomy" id="2776917"/>
    <lineage>
        <taxon>Bacteria</taxon>
        <taxon>Bacillati</taxon>
        <taxon>Actinomycetota</taxon>
        <taxon>Actinomycetes</taxon>
        <taxon>Micrococcales</taxon>
        <taxon>Promicromonosporaceae</taxon>
        <taxon>Myceligenerans</taxon>
    </lineage>
</organism>
<dbReference type="SUPFAM" id="SSF46689">
    <property type="entry name" value="Homeodomain-like"/>
    <property type="match status" value="1"/>
</dbReference>
<dbReference type="InterPro" id="IPR050204">
    <property type="entry name" value="AraC_XylS_family_regulators"/>
</dbReference>
<evidence type="ECO:0000256" key="5">
    <source>
        <dbReference type="SAM" id="MobiDB-lite"/>
    </source>
</evidence>
<keyword evidence="2" id="KW-0238">DNA-binding</keyword>
<feature type="region of interest" description="Disordered" evidence="5">
    <location>
        <begin position="361"/>
        <end position="382"/>
    </location>
</feature>
<evidence type="ECO:0000259" key="6">
    <source>
        <dbReference type="PROSITE" id="PS01124"/>
    </source>
</evidence>
<dbReference type="InterPro" id="IPR018060">
    <property type="entry name" value="HTH_AraC"/>
</dbReference>
<gene>
    <name evidence="7" type="ORF">IHE71_15140</name>
</gene>
<dbReference type="InterPro" id="IPR037923">
    <property type="entry name" value="HTH-like"/>
</dbReference>
<keyword evidence="8" id="KW-1185">Reference proteome</keyword>
<dbReference type="InterPro" id="IPR003313">
    <property type="entry name" value="AraC-bd"/>
</dbReference>
<dbReference type="InterPro" id="IPR009057">
    <property type="entry name" value="Homeodomain-like_sf"/>
</dbReference>
<dbReference type="Proteomes" id="UP000625527">
    <property type="component" value="Unassembled WGS sequence"/>
</dbReference>
<keyword evidence="3" id="KW-0010">Activator</keyword>
<keyword evidence="1" id="KW-0805">Transcription regulation</keyword>
<evidence type="ECO:0000313" key="7">
    <source>
        <dbReference type="EMBL" id="MBE1877027.1"/>
    </source>
</evidence>
<feature type="region of interest" description="Disordered" evidence="5">
    <location>
        <begin position="1"/>
        <end position="46"/>
    </location>
</feature>
<dbReference type="Gene3D" id="1.10.10.60">
    <property type="entry name" value="Homeodomain-like"/>
    <property type="match status" value="1"/>
</dbReference>
<dbReference type="PROSITE" id="PS01124">
    <property type="entry name" value="HTH_ARAC_FAMILY_2"/>
    <property type="match status" value="1"/>
</dbReference>